<dbReference type="RefSeq" id="XP_033533385.1">
    <property type="nucleotide sequence ID" value="XM_033682128.1"/>
</dbReference>
<accession>A0A6G1G123</accession>
<evidence type="ECO:0000313" key="2">
    <source>
        <dbReference type="Proteomes" id="UP000504638"/>
    </source>
</evidence>
<evidence type="ECO:0000313" key="3">
    <source>
        <dbReference type="RefSeq" id="XP_033533385.1"/>
    </source>
</evidence>
<proteinExistence type="predicted"/>
<sequence>MTLAMTNPLRSNPPHRFAICPHDVVKDGAVPRYPLQPCALNTATHHLLHCGHTIRTNLPSSCGANCASVPATYAHVPRFACERCIEALLDAKMTQRYGGLESWVRLEYGHLGREEVWRQGMIHFYSQEENWRQERVETDAILRVGARHSEAAGEAAEWDGKVRVNVSEMTAAELAASKRAIREKKEKYAKKVHKAETIARGLDRLMGY</sequence>
<dbReference type="EMBL" id="ML975160">
    <property type="protein sequence ID" value="KAF1811754.1"/>
    <property type="molecule type" value="Genomic_DNA"/>
</dbReference>
<organism evidence="1">
    <name type="scientific">Eremomyces bilateralis CBS 781.70</name>
    <dbReference type="NCBI Taxonomy" id="1392243"/>
    <lineage>
        <taxon>Eukaryota</taxon>
        <taxon>Fungi</taxon>
        <taxon>Dikarya</taxon>
        <taxon>Ascomycota</taxon>
        <taxon>Pezizomycotina</taxon>
        <taxon>Dothideomycetes</taxon>
        <taxon>Dothideomycetes incertae sedis</taxon>
        <taxon>Eremomycetales</taxon>
        <taxon>Eremomycetaceae</taxon>
        <taxon>Eremomyces</taxon>
    </lineage>
</organism>
<gene>
    <name evidence="1 3" type="ORF">P152DRAFT_488858</name>
</gene>
<reference evidence="3" key="2">
    <citation type="submission" date="2020-04" db="EMBL/GenBank/DDBJ databases">
        <authorList>
            <consortium name="NCBI Genome Project"/>
        </authorList>
    </citation>
    <scope>NUCLEOTIDE SEQUENCE</scope>
    <source>
        <strain evidence="3">CBS 781.70</strain>
    </source>
</reference>
<evidence type="ECO:0000313" key="1">
    <source>
        <dbReference type="EMBL" id="KAF1811754.1"/>
    </source>
</evidence>
<dbReference type="OrthoDB" id="3945882at2759"/>
<name>A0A6G1G123_9PEZI</name>
<keyword evidence="2" id="KW-1185">Reference proteome</keyword>
<dbReference type="Proteomes" id="UP000504638">
    <property type="component" value="Unplaced"/>
</dbReference>
<dbReference type="GeneID" id="54422698"/>
<protein>
    <submittedName>
        <fullName evidence="1 3">Uncharacterized protein</fullName>
    </submittedName>
</protein>
<reference evidence="3" key="3">
    <citation type="submission" date="2025-04" db="UniProtKB">
        <authorList>
            <consortium name="RefSeq"/>
        </authorList>
    </citation>
    <scope>IDENTIFICATION</scope>
    <source>
        <strain evidence="3">CBS 781.70</strain>
    </source>
</reference>
<reference evidence="1 3" key="1">
    <citation type="submission" date="2020-01" db="EMBL/GenBank/DDBJ databases">
        <authorList>
            <consortium name="DOE Joint Genome Institute"/>
            <person name="Haridas S."/>
            <person name="Albert R."/>
            <person name="Binder M."/>
            <person name="Bloem J."/>
            <person name="Labutti K."/>
            <person name="Salamov A."/>
            <person name="Andreopoulos B."/>
            <person name="Baker S.E."/>
            <person name="Barry K."/>
            <person name="Bills G."/>
            <person name="Bluhm B.H."/>
            <person name="Cannon C."/>
            <person name="Castanera R."/>
            <person name="Culley D.E."/>
            <person name="Daum C."/>
            <person name="Ezra D."/>
            <person name="Gonzalez J.B."/>
            <person name="Henrissat B."/>
            <person name="Kuo A."/>
            <person name="Liang C."/>
            <person name="Lipzen A."/>
            <person name="Lutzoni F."/>
            <person name="Magnuson J."/>
            <person name="Mondo S."/>
            <person name="Nolan M."/>
            <person name="Ohm R."/>
            <person name="Pangilinan J."/>
            <person name="Park H.-J."/>
            <person name="Ramirez L."/>
            <person name="Alfaro M."/>
            <person name="Sun H."/>
            <person name="Tritt A."/>
            <person name="Yoshinaga Y."/>
            <person name="Zwiers L.-H."/>
            <person name="Turgeon B.G."/>
            <person name="Goodwin S.B."/>
            <person name="Spatafora J.W."/>
            <person name="Crous P.W."/>
            <person name="Grigoriev I.V."/>
        </authorList>
    </citation>
    <scope>NUCLEOTIDE SEQUENCE</scope>
    <source>
        <strain evidence="1 3">CBS 781.70</strain>
    </source>
</reference>
<dbReference type="AlphaFoldDB" id="A0A6G1G123"/>